<name>A0A432MFI9_9BACT</name>
<reference evidence="2 3" key="1">
    <citation type="submission" date="2018-12" db="EMBL/GenBank/DDBJ databases">
        <authorList>
            <person name="Toschakov S.V."/>
        </authorList>
    </citation>
    <scope>NUCLEOTIDE SEQUENCE [LARGE SCALE GENOMIC DNA]</scope>
    <source>
        <strain evidence="2 3">GM2012</strain>
    </source>
</reference>
<keyword evidence="1" id="KW-1133">Transmembrane helix</keyword>
<comment type="caution">
    <text evidence="2">The sequence shown here is derived from an EMBL/GenBank/DDBJ whole genome shotgun (WGS) entry which is preliminary data.</text>
</comment>
<dbReference type="EMBL" id="RYZH01000044">
    <property type="protein sequence ID" value="RUL84942.1"/>
    <property type="molecule type" value="Genomic_DNA"/>
</dbReference>
<dbReference type="PANTHER" id="PTHR31061:SF24">
    <property type="entry name" value="LD22376P"/>
    <property type="match status" value="1"/>
</dbReference>
<feature type="transmembrane region" description="Helical" evidence="1">
    <location>
        <begin position="274"/>
        <end position="297"/>
    </location>
</feature>
<dbReference type="Proteomes" id="UP000280296">
    <property type="component" value="Unassembled WGS sequence"/>
</dbReference>
<keyword evidence="1" id="KW-0812">Transmembrane</keyword>
<evidence type="ECO:0000256" key="1">
    <source>
        <dbReference type="SAM" id="Phobius"/>
    </source>
</evidence>
<feature type="transmembrane region" description="Helical" evidence="1">
    <location>
        <begin position="347"/>
        <end position="373"/>
    </location>
</feature>
<feature type="transmembrane region" description="Helical" evidence="1">
    <location>
        <begin position="306"/>
        <end position="327"/>
    </location>
</feature>
<dbReference type="PANTHER" id="PTHR31061">
    <property type="entry name" value="LD22376P"/>
    <property type="match status" value="1"/>
</dbReference>
<evidence type="ECO:0000313" key="2">
    <source>
        <dbReference type="EMBL" id="RUL84942.1"/>
    </source>
</evidence>
<organism evidence="2 3">
    <name type="scientific">Tautonia sociabilis</name>
    <dbReference type="NCBI Taxonomy" id="2080755"/>
    <lineage>
        <taxon>Bacteria</taxon>
        <taxon>Pseudomonadati</taxon>
        <taxon>Planctomycetota</taxon>
        <taxon>Planctomycetia</taxon>
        <taxon>Isosphaerales</taxon>
        <taxon>Isosphaeraceae</taxon>
        <taxon>Tautonia</taxon>
    </lineage>
</organism>
<feature type="transmembrane region" description="Helical" evidence="1">
    <location>
        <begin position="249"/>
        <end position="268"/>
    </location>
</feature>
<feature type="transmembrane region" description="Helical" evidence="1">
    <location>
        <begin position="217"/>
        <end position="237"/>
    </location>
</feature>
<reference evidence="2 3" key="2">
    <citation type="submission" date="2019-01" db="EMBL/GenBank/DDBJ databases">
        <title>Tautonia sociabilis, a novel thermotolerant planctomycete of Isosphaeraceae family, isolated from a 4000 m deep subterranean habitat.</title>
        <authorList>
            <person name="Kovaleva O.L."/>
            <person name="Elcheninov A.G."/>
            <person name="Van Heerden E."/>
            <person name="Toshchakov S.V."/>
            <person name="Novikov A."/>
            <person name="Bonch-Osmolovskaya E.A."/>
            <person name="Kublanov I.V."/>
        </authorList>
    </citation>
    <scope>NUCLEOTIDE SEQUENCE [LARGE SCALE GENOMIC DNA]</scope>
    <source>
        <strain evidence="2 3">GM2012</strain>
    </source>
</reference>
<keyword evidence="3" id="KW-1185">Reference proteome</keyword>
<dbReference type="RefSeq" id="WP_126727151.1">
    <property type="nucleotide sequence ID" value="NZ_RYZH01000044.1"/>
</dbReference>
<feature type="transmembrane region" description="Helical" evidence="1">
    <location>
        <begin position="134"/>
        <end position="152"/>
    </location>
</feature>
<feature type="transmembrane region" description="Helical" evidence="1">
    <location>
        <begin position="104"/>
        <end position="122"/>
    </location>
</feature>
<keyword evidence="1" id="KW-0472">Membrane</keyword>
<feature type="transmembrane region" description="Helical" evidence="1">
    <location>
        <begin position="159"/>
        <end position="176"/>
    </location>
</feature>
<proteinExistence type="predicted"/>
<protein>
    <submittedName>
        <fullName evidence="2">DUF5009 domain-containing protein</fullName>
    </submittedName>
</protein>
<evidence type="ECO:0000313" key="3">
    <source>
        <dbReference type="Proteomes" id="UP000280296"/>
    </source>
</evidence>
<dbReference type="AlphaFoldDB" id="A0A432MFI9"/>
<dbReference type="OrthoDB" id="9788724at2"/>
<feature type="transmembrane region" description="Helical" evidence="1">
    <location>
        <begin position="72"/>
        <end position="92"/>
    </location>
</feature>
<sequence>MLDEQAPPTARPAPAGDRLLSIDALRGADMLMIVGVDRLVRAWAEWSGSPRSAQLASQFEHVEWEGFRFYDLIFPLFLFLVGAVLPFSLGKASERGRGAAYRRVGRRVVLLFALGLLCNGVLRFDWDNLRVAGVLQRIAVCYGIAAVIVMNAPWRSQAAITAAILLGYWALLAGVAPPGGSAGDYSREGNLAGWIDRHYLPGKILEPYYGFGDNEGLLSTIPAVATVLLGALAGSWLRSGRGPWEKAAGLAAAGAAALLAGGVWGQWFPIIKNLWTSSFVLVAGGWSLLLLSAFYAVIDVLRWRRWAFPLAVVGANAITIYVVPRFLDFDTFADFFLGGLYLLSDRWVAGDFSPVAAAAGALLAKWLFLYYLYKRRLFLRV</sequence>
<gene>
    <name evidence="2" type="ORF">TsocGM_19570</name>
</gene>
<accession>A0A432MFI9</accession>